<evidence type="ECO:0000256" key="1">
    <source>
        <dbReference type="ARBA" id="ARBA00007768"/>
    </source>
</evidence>
<dbReference type="AlphaFoldDB" id="A0A4Y8KWC4"/>
<dbReference type="GO" id="GO:0005737">
    <property type="term" value="C:cytoplasm"/>
    <property type="evidence" value="ECO:0007669"/>
    <property type="project" value="UniProtKB-SubCell"/>
</dbReference>
<dbReference type="Gene3D" id="3.20.20.380">
    <property type="entry name" value="Copper homeostasis (CutC) domain"/>
    <property type="match status" value="1"/>
</dbReference>
<proteinExistence type="inferred from homology"/>
<comment type="caution">
    <text evidence="3">The sequence shown here is derived from an EMBL/GenBank/DDBJ whole genome shotgun (WGS) entry which is preliminary data.</text>
</comment>
<organism evidence="3 4">
    <name type="scientific">Dysgonomonas capnocytophagoides</name>
    <dbReference type="NCBI Taxonomy" id="45254"/>
    <lineage>
        <taxon>Bacteria</taxon>
        <taxon>Pseudomonadati</taxon>
        <taxon>Bacteroidota</taxon>
        <taxon>Bacteroidia</taxon>
        <taxon>Bacteroidales</taxon>
        <taxon>Dysgonomonadaceae</taxon>
        <taxon>Dysgonomonas</taxon>
    </lineage>
</organism>
<dbReference type="OrthoDB" id="9815677at2"/>
<comment type="caution">
    <text evidence="2">Once thought to be involved in copper homeostasis, experiments in E.coli have shown this is not the case.</text>
</comment>
<evidence type="ECO:0000313" key="4">
    <source>
        <dbReference type="Proteomes" id="UP000297861"/>
    </source>
</evidence>
<dbReference type="Pfam" id="PF03932">
    <property type="entry name" value="CutC"/>
    <property type="match status" value="1"/>
</dbReference>
<accession>A0A4Y8KWC4</accession>
<keyword evidence="4" id="KW-1185">Reference proteome</keyword>
<dbReference type="SUPFAM" id="SSF110395">
    <property type="entry name" value="CutC-like"/>
    <property type="match status" value="1"/>
</dbReference>
<dbReference type="Proteomes" id="UP000297861">
    <property type="component" value="Unassembled WGS sequence"/>
</dbReference>
<dbReference type="PANTHER" id="PTHR12598:SF0">
    <property type="entry name" value="COPPER HOMEOSTASIS PROTEIN CUTC HOMOLOG"/>
    <property type="match status" value="1"/>
</dbReference>
<sequence>MINIEVCVDSIRSAKIAESAGVSRIELCTGLSVGGITPYYSLIEESLSVLHIPVHVLIRPRGGDFLYDDTDFCLIKRDIEFCGKSGCHGVVIGILTADGEVDIDRCAELISLAREYDLSVTFHRAFDCCCNLQKALEDVIGLGCDRILTSGGCSTAYQGMENIKQLVLLSDERIKIMAGAGITSNNIEKLIRKTGIKEIHGTFSSPVESNMKYKVQSLFSDQDYIQYFSDENILKEVVKISSYF</sequence>
<protein>
    <recommendedName>
        <fullName evidence="2">PF03932 family protein CutC</fullName>
    </recommendedName>
</protein>
<dbReference type="GO" id="GO:0005507">
    <property type="term" value="F:copper ion binding"/>
    <property type="evidence" value="ECO:0007669"/>
    <property type="project" value="TreeGrafter"/>
</dbReference>
<reference evidence="3 4" key="1">
    <citation type="submission" date="2019-03" db="EMBL/GenBank/DDBJ databases">
        <title>San Antonio Military Medical Center submission to MRSN (WRAIR), pending publication.</title>
        <authorList>
            <person name="Blyth D.M."/>
            <person name="Mccarthy S.L."/>
            <person name="Schall S.E."/>
            <person name="Stam J.A."/>
            <person name="Ong A.C."/>
            <person name="Mcgann P.T."/>
        </authorList>
    </citation>
    <scope>NUCLEOTIDE SEQUENCE [LARGE SCALE GENOMIC DNA]</scope>
    <source>
        <strain evidence="3 4">MRSN571793</strain>
    </source>
</reference>
<dbReference type="HAMAP" id="MF_00795">
    <property type="entry name" value="CutC"/>
    <property type="match status" value="1"/>
</dbReference>
<name>A0A4Y8KWC4_9BACT</name>
<dbReference type="EMBL" id="SOML01000013">
    <property type="protein sequence ID" value="TFD93207.1"/>
    <property type="molecule type" value="Genomic_DNA"/>
</dbReference>
<dbReference type="RefSeq" id="WP_035331780.1">
    <property type="nucleotide sequence ID" value="NZ_JAWZLG010000062.1"/>
</dbReference>
<comment type="subcellular location">
    <subcellularLocation>
        <location evidence="2">Cytoplasm</location>
    </subcellularLocation>
</comment>
<gene>
    <name evidence="2" type="primary">cutC</name>
    <name evidence="3" type="ORF">E2605_17145</name>
</gene>
<dbReference type="InterPro" id="IPR036822">
    <property type="entry name" value="CutC-like_dom_sf"/>
</dbReference>
<evidence type="ECO:0000256" key="2">
    <source>
        <dbReference type="HAMAP-Rule" id="MF_00795"/>
    </source>
</evidence>
<comment type="similarity">
    <text evidence="1 2">Belongs to the CutC family.</text>
</comment>
<evidence type="ECO:0000313" key="3">
    <source>
        <dbReference type="EMBL" id="TFD93207.1"/>
    </source>
</evidence>
<dbReference type="PANTHER" id="PTHR12598">
    <property type="entry name" value="COPPER HOMEOSTASIS PROTEIN CUTC"/>
    <property type="match status" value="1"/>
</dbReference>
<dbReference type="FunFam" id="3.20.20.380:FF:000001">
    <property type="entry name" value="Copper homeostasis protein CutC"/>
    <property type="match status" value="1"/>
</dbReference>
<keyword evidence="2" id="KW-0963">Cytoplasm</keyword>
<dbReference type="STRING" id="1121485.GCA_000426485_02728"/>
<dbReference type="InterPro" id="IPR005627">
    <property type="entry name" value="CutC-like"/>
</dbReference>